<comment type="caution">
    <text evidence="1">The sequence shown here is derived from an EMBL/GenBank/DDBJ whole genome shotgun (WGS) entry which is preliminary data.</text>
</comment>
<keyword evidence="2" id="KW-1185">Reference proteome</keyword>
<evidence type="ECO:0000313" key="1">
    <source>
        <dbReference type="EMBL" id="KAI0488143.1"/>
    </source>
</evidence>
<gene>
    <name evidence="1" type="ORF">KFK09_027970</name>
</gene>
<protein>
    <submittedName>
        <fullName evidence="1">Uncharacterized protein</fullName>
    </submittedName>
</protein>
<dbReference type="EMBL" id="JAGYWB010000019">
    <property type="protein sequence ID" value="KAI0488143.1"/>
    <property type="molecule type" value="Genomic_DNA"/>
</dbReference>
<sequence>MFCSHNAITVFLSDETMILVANLRLLIKPNLHLDWPRTPVNKSFEKKKKSFNNTRFNLKTAKKAKITTSNPVSPLFHVNLYEAEAATKNGDEDKANPRQA</sequence>
<dbReference type="AlphaFoldDB" id="A0A8T3A635"/>
<reference evidence="1" key="1">
    <citation type="journal article" date="2022" name="Front. Genet.">
        <title>Chromosome-Scale Assembly of the Dendrobium nobile Genome Provides Insights Into the Molecular Mechanism of the Biosynthesis of the Medicinal Active Ingredient of Dendrobium.</title>
        <authorList>
            <person name="Xu Q."/>
            <person name="Niu S.-C."/>
            <person name="Li K.-L."/>
            <person name="Zheng P.-J."/>
            <person name="Zhang X.-J."/>
            <person name="Jia Y."/>
            <person name="Liu Y."/>
            <person name="Niu Y.-X."/>
            <person name="Yu L.-H."/>
            <person name="Chen D.-F."/>
            <person name="Zhang G.-Q."/>
        </authorList>
    </citation>
    <scope>NUCLEOTIDE SEQUENCE</scope>
    <source>
        <tissue evidence="1">Leaf</tissue>
    </source>
</reference>
<organism evidence="1 2">
    <name type="scientific">Dendrobium nobile</name>
    <name type="common">Orchid</name>
    <dbReference type="NCBI Taxonomy" id="94219"/>
    <lineage>
        <taxon>Eukaryota</taxon>
        <taxon>Viridiplantae</taxon>
        <taxon>Streptophyta</taxon>
        <taxon>Embryophyta</taxon>
        <taxon>Tracheophyta</taxon>
        <taxon>Spermatophyta</taxon>
        <taxon>Magnoliopsida</taxon>
        <taxon>Liliopsida</taxon>
        <taxon>Asparagales</taxon>
        <taxon>Orchidaceae</taxon>
        <taxon>Epidendroideae</taxon>
        <taxon>Malaxideae</taxon>
        <taxon>Dendrobiinae</taxon>
        <taxon>Dendrobium</taxon>
    </lineage>
</organism>
<evidence type="ECO:0000313" key="2">
    <source>
        <dbReference type="Proteomes" id="UP000829196"/>
    </source>
</evidence>
<proteinExistence type="predicted"/>
<dbReference type="Proteomes" id="UP000829196">
    <property type="component" value="Unassembled WGS sequence"/>
</dbReference>
<accession>A0A8T3A635</accession>
<name>A0A8T3A635_DENNO</name>